<gene>
    <name evidence="2" type="ORF">P171DRAFT_491341</name>
</gene>
<evidence type="ECO:0000256" key="1">
    <source>
        <dbReference type="SAM" id="MobiDB-lite"/>
    </source>
</evidence>
<feature type="compositionally biased region" description="Low complexity" evidence="1">
    <location>
        <begin position="64"/>
        <end position="133"/>
    </location>
</feature>
<accession>A0A9P4P5X4</accession>
<protein>
    <submittedName>
        <fullName evidence="2">Uncharacterized protein</fullName>
    </submittedName>
</protein>
<comment type="caution">
    <text evidence="2">The sequence shown here is derived from an EMBL/GenBank/DDBJ whole genome shotgun (WGS) entry which is preliminary data.</text>
</comment>
<reference evidence="2" key="1">
    <citation type="journal article" date="2020" name="Stud. Mycol.">
        <title>101 Dothideomycetes genomes: a test case for predicting lifestyles and emergence of pathogens.</title>
        <authorList>
            <person name="Haridas S."/>
            <person name="Albert R."/>
            <person name="Binder M."/>
            <person name="Bloem J."/>
            <person name="Labutti K."/>
            <person name="Salamov A."/>
            <person name="Andreopoulos B."/>
            <person name="Baker S."/>
            <person name="Barry K."/>
            <person name="Bills G."/>
            <person name="Bluhm B."/>
            <person name="Cannon C."/>
            <person name="Castanera R."/>
            <person name="Culley D."/>
            <person name="Daum C."/>
            <person name="Ezra D."/>
            <person name="Gonzalez J."/>
            <person name="Henrissat B."/>
            <person name="Kuo A."/>
            <person name="Liang C."/>
            <person name="Lipzen A."/>
            <person name="Lutzoni F."/>
            <person name="Magnuson J."/>
            <person name="Mondo S."/>
            <person name="Nolan M."/>
            <person name="Ohm R."/>
            <person name="Pangilinan J."/>
            <person name="Park H.-J."/>
            <person name="Ramirez L."/>
            <person name="Alfaro M."/>
            <person name="Sun H."/>
            <person name="Tritt A."/>
            <person name="Yoshinaga Y."/>
            <person name="Zwiers L.-H."/>
            <person name="Turgeon B."/>
            <person name="Goodwin S."/>
            <person name="Spatafora J."/>
            <person name="Crous P."/>
            <person name="Grigoriev I."/>
        </authorList>
    </citation>
    <scope>NUCLEOTIDE SEQUENCE</scope>
    <source>
        <strain evidence="2">CBS 690.94</strain>
    </source>
</reference>
<dbReference type="AlphaFoldDB" id="A0A9P4P5X4"/>
<dbReference type="EMBL" id="MU001513">
    <property type="protein sequence ID" value="KAF2438046.1"/>
    <property type="molecule type" value="Genomic_DNA"/>
</dbReference>
<evidence type="ECO:0000313" key="2">
    <source>
        <dbReference type="EMBL" id="KAF2438046.1"/>
    </source>
</evidence>
<evidence type="ECO:0000313" key="3">
    <source>
        <dbReference type="Proteomes" id="UP000799764"/>
    </source>
</evidence>
<dbReference type="Proteomes" id="UP000799764">
    <property type="component" value="Unassembled WGS sequence"/>
</dbReference>
<proteinExistence type="predicted"/>
<name>A0A9P4P5X4_9PLEO</name>
<dbReference type="OrthoDB" id="5320938at2759"/>
<sequence length="356" mass="35968">MRYQSALALGALAAGQAAASGNHGHANFHKRHDVKARGADAVNWDNVAYDLGAVDWSKVEYGNSAASTPAATPTPAAETPAAATPAAATPAAETPASSQPEVVATPASEPSSSAAEAPSSTKAAAPAETSSSSDPIGDLIGDVLSGIESFATKLGAQLGVNSKTENGQIWIGGNGKHSATFTNSADKDAMVWCWGKSTMWINANQPLISIKLAAGETQKLSVADGFSGGCGASFDDSDLFMGLLNESILEFTFGSGANGCFDISREINMKGIQLTAKGAKCTSGLDGGSQACTFICTDSSASRCGEGGGDYAIDVGTSTDGPCMVGKDPFTGDAAGGCQMADDGEHLEVTIHGARW</sequence>
<keyword evidence="3" id="KW-1185">Reference proteome</keyword>
<organism evidence="2 3">
    <name type="scientific">Karstenula rhodostoma CBS 690.94</name>
    <dbReference type="NCBI Taxonomy" id="1392251"/>
    <lineage>
        <taxon>Eukaryota</taxon>
        <taxon>Fungi</taxon>
        <taxon>Dikarya</taxon>
        <taxon>Ascomycota</taxon>
        <taxon>Pezizomycotina</taxon>
        <taxon>Dothideomycetes</taxon>
        <taxon>Pleosporomycetidae</taxon>
        <taxon>Pleosporales</taxon>
        <taxon>Massarineae</taxon>
        <taxon>Didymosphaeriaceae</taxon>
        <taxon>Karstenula</taxon>
    </lineage>
</organism>
<feature type="region of interest" description="Disordered" evidence="1">
    <location>
        <begin position="64"/>
        <end position="136"/>
    </location>
</feature>